<dbReference type="InterPro" id="IPR044824">
    <property type="entry name" value="MAIN-like"/>
</dbReference>
<evidence type="ECO:0000313" key="2">
    <source>
        <dbReference type="Proteomes" id="UP001341840"/>
    </source>
</evidence>
<dbReference type="PANTHER" id="PTHR46033">
    <property type="entry name" value="PROTEIN MAIN-LIKE 2"/>
    <property type="match status" value="1"/>
</dbReference>
<dbReference type="PANTHER" id="PTHR46033:SF82">
    <property type="entry name" value="AMINOTRANSFERASE-LIKE PLANT MOBILE DOMAIN-CONTAINING PROTEIN"/>
    <property type="match status" value="1"/>
</dbReference>
<dbReference type="Proteomes" id="UP001341840">
    <property type="component" value="Unassembled WGS sequence"/>
</dbReference>
<keyword evidence="2" id="KW-1185">Reference proteome</keyword>
<comment type="caution">
    <text evidence="1">The sequence shown here is derived from an EMBL/GenBank/DDBJ whole genome shotgun (WGS) entry which is preliminary data.</text>
</comment>
<dbReference type="EMBL" id="JASCZI010241991">
    <property type="protein sequence ID" value="MED6208919.1"/>
    <property type="molecule type" value="Genomic_DNA"/>
</dbReference>
<protein>
    <submittedName>
        <fullName evidence="1">Uncharacterized protein</fullName>
    </submittedName>
</protein>
<organism evidence="1 2">
    <name type="scientific">Stylosanthes scabra</name>
    <dbReference type="NCBI Taxonomy" id="79078"/>
    <lineage>
        <taxon>Eukaryota</taxon>
        <taxon>Viridiplantae</taxon>
        <taxon>Streptophyta</taxon>
        <taxon>Embryophyta</taxon>
        <taxon>Tracheophyta</taxon>
        <taxon>Spermatophyta</taxon>
        <taxon>Magnoliopsida</taxon>
        <taxon>eudicotyledons</taxon>
        <taxon>Gunneridae</taxon>
        <taxon>Pentapetalae</taxon>
        <taxon>rosids</taxon>
        <taxon>fabids</taxon>
        <taxon>Fabales</taxon>
        <taxon>Fabaceae</taxon>
        <taxon>Papilionoideae</taxon>
        <taxon>50 kb inversion clade</taxon>
        <taxon>dalbergioids sensu lato</taxon>
        <taxon>Dalbergieae</taxon>
        <taxon>Pterocarpus clade</taxon>
        <taxon>Stylosanthes</taxon>
    </lineage>
</organism>
<gene>
    <name evidence="1" type="ORF">PIB30_049691</name>
</gene>
<reference evidence="1 2" key="1">
    <citation type="journal article" date="2023" name="Plants (Basel)">
        <title>Bridging the Gap: Combining Genomics and Transcriptomics Approaches to Understand Stylosanthes scabra, an Orphan Legume from the Brazilian Caatinga.</title>
        <authorList>
            <person name="Ferreira-Neto J.R.C."/>
            <person name="da Silva M.D."/>
            <person name="Binneck E."/>
            <person name="de Melo N.F."/>
            <person name="da Silva R.H."/>
            <person name="de Melo A.L.T.M."/>
            <person name="Pandolfi V."/>
            <person name="Bustamante F.O."/>
            <person name="Brasileiro-Vidal A.C."/>
            <person name="Benko-Iseppon A.M."/>
        </authorList>
    </citation>
    <scope>NUCLEOTIDE SEQUENCE [LARGE SCALE GENOMIC DNA]</scope>
    <source>
        <tissue evidence="1">Leaves</tissue>
    </source>
</reference>
<evidence type="ECO:0000313" key="1">
    <source>
        <dbReference type="EMBL" id="MED6208919.1"/>
    </source>
</evidence>
<sequence length="153" mass="16994">MVDQYLGARLPAPANGPSPKEAFAIRMVWLREKLQHIPADADEHTLRQYARCYILLFIGGYLMHDNAVLAWTYRSLCNAAERRTTDIARCVPLILSMDISPVSRACHTHPPCRCMAVGKEVDRIPTAGPGSGRMAYDSSQSSYSFAIAFCFAI</sequence>
<name>A0ABU6YI06_9FABA</name>
<proteinExistence type="predicted"/>
<accession>A0ABU6YI06</accession>